<dbReference type="EMBL" id="JAKNSF020000032">
    <property type="protein sequence ID" value="KAK7728678.1"/>
    <property type="molecule type" value="Genomic_DNA"/>
</dbReference>
<dbReference type="PANTHER" id="PTHR33048">
    <property type="entry name" value="PTH11-LIKE INTEGRAL MEMBRANE PROTEIN (AFU_ORTHOLOGUE AFUA_5G11245)"/>
    <property type="match status" value="1"/>
</dbReference>
<feature type="compositionally biased region" description="Low complexity" evidence="6">
    <location>
        <begin position="500"/>
        <end position="522"/>
    </location>
</feature>
<comment type="similarity">
    <text evidence="5">Belongs to the SAT4 family.</text>
</comment>
<feature type="compositionally biased region" description="Low complexity" evidence="6">
    <location>
        <begin position="323"/>
        <end position="333"/>
    </location>
</feature>
<keyword evidence="3 7" id="KW-1133">Transmembrane helix</keyword>
<protein>
    <recommendedName>
        <fullName evidence="8">Rhodopsin domain-containing protein</fullName>
    </recommendedName>
</protein>
<evidence type="ECO:0000259" key="8">
    <source>
        <dbReference type="Pfam" id="PF20684"/>
    </source>
</evidence>
<accession>A0ABR1P810</accession>
<feature type="transmembrane region" description="Helical" evidence="7">
    <location>
        <begin position="256"/>
        <end position="279"/>
    </location>
</feature>
<evidence type="ECO:0000256" key="7">
    <source>
        <dbReference type="SAM" id="Phobius"/>
    </source>
</evidence>
<feature type="transmembrane region" description="Helical" evidence="7">
    <location>
        <begin position="23"/>
        <end position="44"/>
    </location>
</feature>
<keyword evidence="4 7" id="KW-0472">Membrane</keyword>
<evidence type="ECO:0000256" key="3">
    <source>
        <dbReference type="ARBA" id="ARBA00022989"/>
    </source>
</evidence>
<feature type="transmembrane region" description="Helical" evidence="7">
    <location>
        <begin position="64"/>
        <end position="83"/>
    </location>
</feature>
<evidence type="ECO:0000256" key="5">
    <source>
        <dbReference type="ARBA" id="ARBA00038359"/>
    </source>
</evidence>
<feature type="compositionally biased region" description="Polar residues" evidence="6">
    <location>
        <begin position="344"/>
        <end position="353"/>
    </location>
</feature>
<name>A0ABR1P810_DIAER</name>
<feature type="transmembrane region" description="Helical" evidence="7">
    <location>
        <begin position="220"/>
        <end position="241"/>
    </location>
</feature>
<feature type="region of interest" description="Disordered" evidence="6">
    <location>
        <begin position="500"/>
        <end position="542"/>
    </location>
</feature>
<dbReference type="InterPro" id="IPR049326">
    <property type="entry name" value="Rhodopsin_dom_fungi"/>
</dbReference>
<comment type="caution">
    <text evidence="9">The sequence shown here is derived from an EMBL/GenBank/DDBJ whole genome shotgun (WGS) entry which is preliminary data.</text>
</comment>
<feature type="domain" description="Rhodopsin" evidence="8">
    <location>
        <begin position="44"/>
        <end position="279"/>
    </location>
</feature>
<dbReference type="Pfam" id="PF20684">
    <property type="entry name" value="Fung_rhodopsin"/>
    <property type="match status" value="1"/>
</dbReference>
<evidence type="ECO:0000313" key="10">
    <source>
        <dbReference type="Proteomes" id="UP001430848"/>
    </source>
</evidence>
<feature type="region of interest" description="Disordered" evidence="6">
    <location>
        <begin position="316"/>
        <end position="436"/>
    </location>
</feature>
<dbReference type="InterPro" id="IPR052337">
    <property type="entry name" value="SAT4-like"/>
</dbReference>
<dbReference type="Proteomes" id="UP001430848">
    <property type="component" value="Unassembled WGS sequence"/>
</dbReference>
<feature type="transmembrane region" description="Helical" evidence="7">
    <location>
        <begin position="137"/>
        <end position="159"/>
    </location>
</feature>
<organism evidence="9 10">
    <name type="scientific">Diaporthe eres</name>
    <name type="common">Phomopsis oblonga</name>
    <dbReference type="NCBI Taxonomy" id="83184"/>
    <lineage>
        <taxon>Eukaryota</taxon>
        <taxon>Fungi</taxon>
        <taxon>Dikarya</taxon>
        <taxon>Ascomycota</taxon>
        <taxon>Pezizomycotina</taxon>
        <taxon>Sordariomycetes</taxon>
        <taxon>Sordariomycetidae</taxon>
        <taxon>Diaporthales</taxon>
        <taxon>Diaporthaceae</taxon>
        <taxon>Diaporthe</taxon>
        <taxon>Diaporthe eres species complex</taxon>
    </lineage>
</organism>
<sequence>MPPSAYHLAMETMERRALSADQNVLMTHLVVWLLALVSGILLGLRLFTKWLRAQQLWSDDGFLIASWVVVIFYSAITSLELALGAGRRQTSAPPAGPSALLLLDNVARSLALTAAAWSKTSLACTLLRLQSPRLVRAALYSVVVFVNMVLAGAAIAHWLRCRPIAAGWGSGEGACWSINIQNIVGLSAQSFSAAMDLALVVVVWQVLWTKGLSVGEKVGVGALMTLGVLASATSAVTAVQLSKLTDSNFQTENINVLLWASMEPNIAIIIASIPTIRLLRASRSNSRHQKLFSRDKIRIVRTDDSRASPMTIGAPIFKQHAGAASTTTANSTAPPRPPRPTSNQSFWTDSSSILKGGGDNPGRGLAHETSTEDLIQQSPMYSPSRDHAPYSPGDNNNNLGVPDAGRDTLKPSTNGKRLTPLEEETSLRGSSVSGGGMMMGNSNYASNFDSYYNNNNNNYRSSSKYSTGAFIDTYGAQAKNVVEGMELIVPLGQQQQQQQQYPQYQQYSQYQQYPQSPGQNQNHARQQSSHRRKPSVTEAPMYMVPVTATGGYGGML</sequence>
<evidence type="ECO:0000256" key="6">
    <source>
        <dbReference type="SAM" id="MobiDB-lite"/>
    </source>
</evidence>
<evidence type="ECO:0000313" key="9">
    <source>
        <dbReference type="EMBL" id="KAK7728678.1"/>
    </source>
</evidence>
<evidence type="ECO:0000256" key="1">
    <source>
        <dbReference type="ARBA" id="ARBA00004141"/>
    </source>
</evidence>
<comment type="subcellular location">
    <subcellularLocation>
        <location evidence="1">Membrane</location>
        <topology evidence="1">Multi-pass membrane protein</topology>
    </subcellularLocation>
</comment>
<feature type="transmembrane region" description="Helical" evidence="7">
    <location>
        <begin position="191"/>
        <end position="208"/>
    </location>
</feature>
<gene>
    <name evidence="9" type="ORF">SLS63_006539</name>
</gene>
<dbReference type="PANTHER" id="PTHR33048:SF42">
    <property type="entry name" value="INTEGRAL MEMBRANE PROTEIN"/>
    <property type="match status" value="1"/>
</dbReference>
<evidence type="ECO:0000256" key="4">
    <source>
        <dbReference type="ARBA" id="ARBA00023136"/>
    </source>
</evidence>
<reference evidence="9 10" key="1">
    <citation type="submission" date="2024-02" db="EMBL/GenBank/DDBJ databases">
        <title>De novo assembly and annotation of 12 fungi associated with fruit tree decline syndrome in Ontario, Canada.</title>
        <authorList>
            <person name="Sulman M."/>
            <person name="Ellouze W."/>
            <person name="Ilyukhin E."/>
        </authorList>
    </citation>
    <scope>NUCLEOTIDE SEQUENCE [LARGE SCALE GENOMIC DNA]</scope>
    <source>
        <strain evidence="9 10">M169</strain>
    </source>
</reference>
<feature type="compositionally biased region" description="Polar residues" evidence="6">
    <location>
        <begin position="372"/>
        <end position="381"/>
    </location>
</feature>
<keyword evidence="10" id="KW-1185">Reference proteome</keyword>
<proteinExistence type="inferred from homology"/>
<evidence type="ECO:0000256" key="2">
    <source>
        <dbReference type="ARBA" id="ARBA00022692"/>
    </source>
</evidence>
<keyword evidence="2 7" id="KW-0812">Transmembrane</keyword>